<organism evidence="5 6">
    <name type="scientific">Sphingomonas aliaeris</name>
    <dbReference type="NCBI Taxonomy" id="2759526"/>
    <lineage>
        <taxon>Bacteria</taxon>
        <taxon>Pseudomonadati</taxon>
        <taxon>Pseudomonadota</taxon>
        <taxon>Alphaproteobacteria</taxon>
        <taxon>Sphingomonadales</taxon>
        <taxon>Sphingomonadaceae</taxon>
        <taxon>Sphingomonas</taxon>
    </lineage>
</organism>
<dbReference type="InterPro" id="IPR014710">
    <property type="entry name" value="RmlC-like_jellyroll"/>
</dbReference>
<dbReference type="InterPro" id="IPR000595">
    <property type="entry name" value="cNMP-bd_dom"/>
</dbReference>
<sequence>MSDFASPVESLVRKLASRHRLEPVDRAAIMTLPYKQRTYKRGSHLLRESDPKRTVVRFLQSGLAYRHKITSSGARQIFGFLLSGDTLDFQHILLNRADHNVQAATAVEVVEVERLPLEKLAFSHPAIGRALWLDSLVTASILQEWLLNVGRRDARSRVAHFLCEFTIRMDEIGMSRNGQYEFRITQEHVADATGLTAVHVNRMLRSLMADKAIAYEKPFFTVIDRKRLWSAAGFNTLYLHLDQTETRLGSPGQ</sequence>
<dbReference type="InterPro" id="IPR036388">
    <property type="entry name" value="WH-like_DNA-bd_sf"/>
</dbReference>
<dbReference type="EMBL" id="CP061035">
    <property type="protein sequence ID" value="QQV77583.1"/>
    <property type="molecule type" value="Genomic_DNA"/>
</dbReference>
<dbReference type="Pfam" id="PF00027">
    <property type="entry name" value="cNMP_binding"/>
    <property type="match status" value="1"/>
</dbReference>
<dbReference type="Pfam" id="PF13545">
    <property type="entry name" value="HTH_Crp_2"/>
    <property type="match status" value="1"/>
</dbReference>
<dbReference type="SUPFAM" id="SSF46785">
    <property type="entry name" value="Winged helix' DNA-binding domain"/>
    <property type="match status" value="1"/>
</dbReference>
<name>A0A974NVA2_9SPHN</name>
<dbReference type="CDD" id="cd00038">
    <property type="entry name" value="CAP_ED"/>
    <property type="match status" value="1"/>
</dbReference>
<dbReference type="PROSITE" id="PS51063">
    <property type="entry name" value="HTH_CRP_2"/>
    <property type="match status" value="1"/>
</dbReference>
<evidence type="ECO:0000256" key="1">
    <source>
        <dbReference type="ARBA" id="ARBA00023015"/>
    </source>
</evidence>
<dbReference type="Gene3D" id="2.60.120.10">
    <property type="entry name" value="Jelly Rolls"/>
    <property type="match status" value="1"/>
</dbReference>
<reference evidence="6" key="1">
    <citation type="submission" date="2020-09" db="EMBL/GenBank/DDBJ databases">
        <title>Sphingomonas sp., a new species isolated from pork steak.</title>
        <authorList>
            <person name="Heidler von Heilborn D."/>
        </authorList>
    </citation>
    <scope>NUCLEOTIDE SEQUENCE [LARGE SCALE GENOMIC DNA]</scope>
</reference>
<dbReference type="GO" id="GO:0003677">
    <property type="term" value="F:DNA binding"/>
    <property type="evidence" value="ECO:0007669"/>
    <property type="project" value="UniProtKB-KW"/>
</dbReference>
<dbReference type="AlphaFoldDB" id="A0A974NVA2"/>
<evidence type="ECO:0000256" key="2">
    <source>
        <dbReference type="ARBA" id="ARBA00023125"/>
    </source>
</evidence>
<evidence type="ECO:0000256" key="3">
    <source>
        <dbReference type="ARBA" id="ARBA00023163"/>
    </source>
</evidence>
<keyword evidence="3" id="KW-0804">Transcription</keyword>
<keyword evidence="2" id="KW-0238">DNA-binding</keyword>
<dbReference type="GO" id="GO:0006355">
    <property type="term" value="P:regulation of DNA-templated transcription"/>
    <property type="evidence" value="ECO:0007669"/>
    <property type="project" value="InterPro"/>
</dbReference>
<protein>
    <submittedName>
        <fullName evidence="5">Crp/Fnr family transcriptional regulator</fullName>
    </submittedName>
</protein>
<dbReference type="RefSeq" id="WP_202094181.1">
    <property type="nucleotide sequence ID" value="NZ_CP061035.1"/>
</dbReference>
<dbReference type="Gene3D" id="1.10.10.10">
    <property type="entry name" value="Winged helix-like DNA-binding domain superfamily/Winged helix DNA-binding domain"/>
    <property type="match status" value="1"/>
</dbReference>
<proteinExistence type="predicted"/>
<accession>A0A974NVA2</accession>
<dbReference type="SUPFAM" id="SSF51206">
    <property type="entry name" value="cAMP-binding domain-like"/>
    <property type="match status" value="1"/>
</dbReference>
<dbReference type="InterPro" id="IPR012318">
    <property type="entry name" value="HTH_CRP"/>
</dbReference>
<dbReference type="KEGG" id="sari:H5J25_01900"/>
<dbReference type="Proteomes" id="UP000595894">
    <property type="component" value="Chromosome"/>
</dbReference>
<evidence type="ECO:0000313" key="5">
    <source>
        <dbReference type="EMBL" id="QQV77583.1"/>
    </source>
</evidence>
<evidence type="ECO:0000259" key="4">
    <source>
        <dbReference type="PROSITE" id="PS51063"/>
    </source>
</evidence>
<evidence type="ECO:0000313" key="6">
    <source>
        <dbReference type="Proteomes" id="UP000595894"/>
    </source>
</evidence>
<dbReference type="InterPro" id="IPR018490">
    <property type="entry name" value="cNMP-bd_dom_sf"/>
</dbReference>
<gene>
    <name evidence="5" type="ORF">H5J25_01900</name>
</gene>
<dbReference type="InterPro" id="IPR036390">
    <property type="entry name" value="WH_DNA-bd_sf"/>
</dbReference>
<keyword evidence="6" id="KW-1185">Reference proteome</keyword>
<feature type="domain" description="HTH crp-type" evidence="4">
    <location>
        <begin position="152"/>
        <end position="226"/>
    </location>
</feature>
<keyword evidence="1" id="KW-0805">Transcription regulation</keyword>